<evidence type="ECO:0000256" key="2">
    <source>
        <dbReference type="ARBA" id="ARBA00022630"/>
    </source>
</evidence>
<evidence type="ECO:0000256" key="3">
    <source>
        <dbReference type="ARBA" id="ARBA00022827"/>
    </source>
</evidence>
<keyword evidence="4" id="KW-0560">Oxidoreductase</keyword>
<dbReference type="Proteomes" id="UP000094385">
    <property type="component" value="Unassembled WGS sequence"/>
</dbReference>
<dbReference type="SUPFAM" id="SSF56645">
    <property type="entry name" value="Acyl-CoA dehydrogenase NM domain-like"/>
    <property type="match status" value="1"/>
</dbReference>
<sequence length="637" mass="69067">MSEIVEKVQTVLPDLTKTATEVTTVPVTENGVSKPFENQPRPTPTLENPYCDDMAFARLLELYLPAEVKKRADGELNGLAEAAVSEQAMNWVADTERNPPTVQHWDSWGVKKDELVTSQGWKELWRLGKVERLAALPSLTNDYEGYARIIQVLKLHLFSPASATSNFHLILSDGVGTLLRTHLSDSKIDEATRALFQHAYDRLTSPVPEKGWTSGLWMTEPAGGSDLTPTETTATYSPLGPDDKSTDADGFPLGPWVLNGFKWFSTSTEGSMAVAVAKTEKGLSAFYVPMRRAVTKNGVAGVELNGVRIRRLKNKMGTKGLPTGELELNGMRGYLIGKEGKGINEIGVVLNITRIHLAMVSVGYAGRGLSVARAFARVRKVARGTRLSSVPLHMKTLAKAHVTYRAHLALCMFIAALLGRTEQPAASLPDLVPANAQEASALLRLLGSVAKATATMDCVAVLQCSMESLGGVGYLENDEMGMNVARVLRDCTAILIGEGTTDVIATDVVKVLKGPIGSFVVQAYGRWVESSLPKKESLAPEATIITQQWSELQTALSSNSAEFITRNAREIMQLVAKLTSGILLLADAARDDNALAVEVARRWIQPPTLLSGSGVERELLLDQEIVFGDQPKWLGLP</sequence>
<evidence type="ECO:0000259" key="6">
    <source>
        <dbReference type="Pfam" id="PF02770"/>
    </source>
</evidence>
<dbReference type="SUPFAM" id="SSF47203">
    <property type="entry name" value="Acyl-CoA dehydrogenase C-terminal domain-like"/>
    <property type="match status" value="1"/>
</dbReference>
<dbReference type="Pfam" id="PF22217">
    <property type="entry name" value="ACDH-11_C"/>
    <property type="match status" value="1"/>
</dbReference>
<feature type="domain" description="Acyl-CoA dehydrogenase 11-like C-terminal" evidence="7">
    <location>
        <begin position="520"/>
        <end position="626"/>
    </location>
</feature>
<comment type="cofactor">
    <cofactor evidence="4">
        <name>FAD</name>
        <dbReference type="ChEBI" id="CHEBI:57692"/>
    </cofactor>
</comment>
<organism evidence="8 9">
    <name type="scientific">Lipomyces starkeyi NRRL Y-11557</name>
    <dbReference type="NCBI Taxonomy" id="675824"/>
    <lineage>
        <taxon>Eukaryota</taxon>
        <taxon>Fungi</taxon>
        <taxon>Dikarya</taxon>
        <taxon>Ascomycota</taxon>
        <taxon>Saccharomycotina</taxon>
        <taxon>Lipomycetes</taxon>
        <taxon>Lipomycetales</taxon>
        <taxon>Lipomycetaceae</taxon>
        <taxon>Lipomyces</taxon>
    </lineage>
</organism>
<evidence type="ECO:0000256" key="4">
    <source>
        <dbReference type="RuleBase" id="RU362125"/>
    </source>
</evidence>
<evidence type="ECO:0000259" key="5">
    <source>
        <dbReference type="Pfam" id="PF00441"/>
    </source>
</evidence>
<evidence type="ECO:0000259" key="7">
    <source>
        <dbReference type="Pfam" id="PF22217"/>
    </source>
</evidence>
<dbReference type="EMBL" id="KV454291">
    <property type="protein sequence ID" value="ODQ75311.1"/>
    <property type="molecule type" value="Genomic_DNA"/>
</dbReference>
<comment type="similarity">
    <text evidence="1 4">Belongs to the acyl-CoA dehydrogenase family.</text>
</comment>
<dbReference type="Gene3D" id="1.20.140.10">
    <property type="entry name" value="Butyryl-CoA Dehydrogenase, subunit A, domain 3"/>
    <property type="match status" value="1"/>
</dbReference>
<dbReference type="InterPro" id="IPR006091">
    <property type="entry name" value="Acyl-CoA_Oxase/DH_mid-dom"/>
</dbReference>
<proteinExistence type="inferred from homology"/>
<keyword evidence="2 4" id="KW-0285">Flavoprotein</keyword>
<dbReference type="Pfam" id="PF00441">
    <property type="entry name" value="Acyl-CoA_dh_1"/>
    <property type="match status" value="1"/>
</dbReference>
<evidence type="ECO:0000313" key="8">
    <source>
        <dbReference type="EMBL" id="ODQ75311.1"/>
    </source>
</evidence>
<dbReference type="InterPro" id="IPR009075">
    <property type="entry name" value="AcylCo_DH/oxidase_C"/>
</dbReference>
<dbReference type="PANTHER" id="PTHR42707:SF2">
    <property type="entry name" value="ACD11 DEHYDROGENASE"/>
    <property type="match status" value="1"/>
</dbReference>
<dbReference type="InterPro" id="IPR036250">
    <property type="entry name" value="AcylCo_DH-like_C"/>
</dbReference>
<accession>A0A1E3QCB3</accession>
<dbReference type="STRING" id="675824.A0A1E3QCB3"/>
<evidence type="ECO:0000313" key="9">
    <source>
        <dbReference type="Proteomes" id="UP000094385"/>
    </source>
</evidence>
<evidence type="ECO:0008006" key="10">
    <source>
        <dbReference type="Google" id="ProtNLM"/>
    </source>
</evidence>
<keyword evidence="3 4" id="KW-0274">FAD</keyword>
<feature type="domain" description="Acyl-CoA oxidase/dehydrogenase middle" evidence="6">
    <location>
        <begin position="216"/>
        <end position="329"/>
    </location>
</feature>
<reference evidence="8 9" key="1">
    <citation type="journal article" date="2016" name="Proc. Natl. Acad. Sci. U.S.A.">
        <title>Comparative genomics of biotechnologically important yeasts.</title>
        <authorList>
            <person name="Riley R."/>
            <person name="Haridas S."/>
            <person name="Wolfe K.H."/>
            <person name="Lopes M.R."/>
            <person name="Hittinger C.T."/>
            <person name="Goeker M."/>
            <person name="Salamov A.A."/>
            <person name="Wisecaver J.H."/>
            <person name="Long T.M."/>
            <person name="Calvey C.H."/>
            <person name="Aerts A.L."/>
            <person name="Barry K.W."/>
            <person name="Choi C."/>
            <person name="Clum A."/>
            <person name="Coughlan A.Y."/>
            <person name="Deshpande S."/>
            <person name="Douglass A.P."/>
            <person name="Hanson S.J."/>
            <person name="Klenk H.-P."/>
            <person name="LaButti K.M."/>
            <person name="Lapidus A."/>
            <person name="Lindquist E.A."/>
            <person name="Lipzen A.M."/>
            <person name="Meier-Kolthoff J.P."/>
            <person name="Ohm R.A."/>
            <person name="Otillar R.P."/>
            <person name="Pangilinan J.L."/>
            <person name="Peng Y."/>
            <person name="Rokas A."/>
            <person name="Rosa C.A."/>
            <person name="Scheuner C."/>
            <person name="Sibirny A.A."/>
            <person name="Slot J.C."/>
            <person name="Stielow J.B."/>
            <person name="Sun H."/>
            <person name="Kurtzman C.P."/>
            <person name="Blackwell M."/>
            <person name="Grigoriev I.V."/>
            <person name="Jeffries T.W."/>
        </authorList>
    </citation>
    <scope>NUCLEOTIDE SEQUENCE [LARGE SCALE GENOMIC DNA]</scope>
    <source>
        <strain evidence="8 9">NRRL Y-11557</strain>
    </source>
</reference>
<dbReference type="Gene3D" id="6.10.250.600">
    <property type="match status" value="1"/>
</dbReference>
<dbReference type="Pfam" id="PF02770">
    <property type="entry name" value="Acyl-CoA_dh_M"/>
    <property type="match status" value="1"/>
</dbReference>
<dbReference type="OrthoDB" id="10251155at2759"/>
<dbReference type="Gene3D" id="2.40.110.20">
    <property type="match status" value="1"/>
</dbReference>
<feature type="domain" description="Acyl-CoA dehydrogenase/oxidase C-terminal" evidence="5">
    <location>
        <begin position="340"/>
        <end position="511"/>
    </location>
</feature>
<dbReference type="PANTHER" id="PTHR42707">
    <property type="entry name" value="ACYL-COA DEHYDROGENASE"/>
    <property type="match status" value="1"/>
</dbReference>
<dbReference type="InterPro" id="IPR052904">
    <property type="entry name" value="Acyl-CoA_dehydrogenase-like"/>
</dbReference>
<dbReference type="GO" id="GO:0003995">
    <property type="term" value="F:acyl-CoA dehydrogenase activity"/>
    <property type="evidence" value="ECO:0007669"/>
    <property type="project" value="TreeGrafter"/>
</dbReference>
<dbReference type="InterPro" id="IPR053998">
    <property type="entry name" value="ACDH-11_C"/>
</dbReference>
<dbReference type="AlphaFoldDB" id="A0A1E3QCB3"/>
<name>A0A1E3QCB3_LIPST</name>
<dbReference type="InterPro" id="IPR009100">
    <property type="entry name" value="AcylCoA_DH/oxidase_NM_dom_sf"/>
</dbReference>
<evidence type="ECO:0000256" key="1">
    <source>
        <dbReference type="ARBA" id="ARBA00009347"/>
    </source>
</evidence>
<protein>
    <recommendedName>
        <fullName evidence="10">Acyl-CoA dehydrogenase/oxidase C-terminal domain-containing protein</fullName>
    </recommendedName>
</protein>
<gene>
    <name evidence="8" type="ORF">LIPSTDRAFT_336316</name>
</gene>
<keyword evidence="9" id="KW-1185">Reference proteome</keyword>